<protein>
    <recommendedName>
        <fullName evidence="3">Holin</fullName>
    </recommendedName>
</protein>
<dbReference type="EMBL" id="JBJHZZ010000001">
    <property type="protein sequence ID" value="MFL0245539.1"/>
    <property type="molecule type" value="Genomic_DNA"/>
</dbReference>
<dbReference type="RefSeq" id="WP_406767999.1">
    <property type="nucleotide sequence ID" value="NZ_JBJHZZ010000001.1"/>
</dbReference>
<sequence>MDIMQILSPALNAILIAILGIIGREVVKVVPKVIDLIVAKIGLTNYQKTKAIAWDVWNVVEEHFRINEIIGDTIQAKVTMFQSLIKQKIPGITDADIDAFRQAVAGEFNKDKALQ</sequence>
<accession>A0ABW8SYI9</accession>
<proteinExistence type="predicted"/>
<evidence type="ECO:0000313" key="2">
    <source>
        <dbReference type="Proteomes" id="UP001623591"/>
    </source>
</evidence>
<keyword evidence="2" id="KW-1185">Reference proteome</keyword>
<evidence type="ECO:0008006" key="3">
    <source>
        <dbReference type="Google" id="ProtNLM"/>
    </source>
</evidence>
<gene>
    <name evidence="1" type="ORF">ACJDUG_00935</name>
</gene>
<evidence type="ECO:0000313" key="1">
    <source>
        <dbReference type="EMBL" id="MFL0245539.1"/>
    </source>
</evidence>
<dbReference type="Proteomes" id="UP001623591">
    <property type="component" value="Unassembled WGS sequence"/>
</dbReference>
<name>A0ABW8SYI9_9CLOT</name>
<comment type="caution">
    <text evidence="1">The sequence shown here is derived from an EMBL/GenBank/DDBJ whole genome shotgun (WGS) entry which is preliminary data.</text>
</comment>
<reference evidence="1 2" key="1">
    <citation type="submission" date="2024-11" db="EMBL/GenBank/DDBJ databases">
        <authorList>
            <person name="Heng Y.C."/>
            <person name="Lim A.C.H."/>
            <person name="Lee J.K.Y."/>
            <person name="Kittelmann S."/>
        </authorList>
    </citation>
    <scope>NUCLEOTIDE SEQUENCE [LARGE SCALE GENOMIC DNA]</scope>
    <source>
        <strain evidence="1 2">WILCCON 0185</strain>
    </source>
</reference>
<organism evidence="1 2">
    <name type="scientific">Candidatus Clostridium stratigraminis</name>
    <dbReference type="NCBI Taxonomy" id="3381661"/>
    <lineage>
        <taxon>Bacteria</taxon>
        <taxon>Bacillati</taxon>
        <taxon>Bacillota</taxon>
        <taxon>Clostridia</taxon>
        <taxon>Eubacteriales</taxon>
        <taxon>Clostridiaceae</taxon>
        <taxon>Clostridium</taxon>
    </lineage>
</organism>